<reference evidence="1" key="1">
    <citation type="journal article" date="2015" name="Nature">
        <title>Complex archaea that bridge the gap between prokaryotes and eukaryotes.</title>
        <authorList>
            <person name="Spang A."/>
            <person name="Saw J.H."/>
            <person name="Jorgensen S.L."/>
            <person name="Zaremba-Niedzwiedzka K."/>
            <person name="Martijn J."/>
            <person name="Lind A.E."/>
            <person name="van Eijk R."/>
            <person name="Schleper C."/>
            <person name="Guy L."/>
            <person name="Ettema T.J."/>
        </authorList>
    </citation>
    <scope>NUCLEOTIDE SEQUENCE</scope>
</reference>
<organism evidence="1">
    <name type="scientific">marine sediment metagenome</name>
    <dbReference type="NCBI Taxonomy" id="412755"/>
    <lineage>
        <taxon>unclassified sequences</taxon>
        <taxon>metagenomes</taxon>
        <taxon>ecological metagenomes</taxon>
    </lineage>
</organism>
<accession>A0A0F9IJK6</accession>
<dbReference type="EMBL" id="LAZR01019043">
    <property type="protein sequence ID" value="KKL93995.1"/>
    <property type="molecule type" value="Genomic_DNA"/>
</dbReference>
<feature type="non-terminal residue" evidence="1">
    <location>
        <position position="48"/>
    </location>
</feature>
<name>A0A0F9IJK6_9ZZZZ</name>
<dbReference type="AlphaFoldDB" id="A0A0F9IJK6"/>
<sequence>MTSAKTVANIILDEGGDNALTVYTESCEKIYSKKFTAITPPQSTANKG</sequence>
<proteinExistence type="predicted"/>
<evidence type="ECO:0000313" key="1">
    <source>
        <dbReference type="EMBL" id="KKL93995.1"/>
    </source>
</evidence>
<gene>
    <name evidence="1" type="ORF">LCGC14_1869090</name>
</gene>
<protein>
    <submittedName>
        <fullName evidence="1">Uncharacterized protein</fullName>
    </submittedName>
</protein>
<comment type="caution">
    <text evidence="1">The sequence shown here is derived from an EMBL/GenBank/DDBJ whole genome shotgun (WGS) entry which is preliminary data.</text>
</comment>